<protein>
    <submittedName>
        <fullName evidence="1">Uncharacterized protein</fullName>
    </submittedName>
</protein>
<dbReference type="Proteomes" id="UP001246858">
    <property type="component" value="Unassembled WGS sequence"/>
</dbReference>
<keyword evidence="2" id="KW-1185">Reference proteome</keyword>
<reference evidence="1" key="1">
    <citation type="submission" date="2023-07" db="EMBL/GenBank/DDBJ databases">
        <title>Sorghum-associated microbial communities from plants grown in Nebraska, USA.</title>
        <authorList>
            <person name="Schachtman D."/>
        </authorList>
    </citation>
    <scope>NUCLEOTIDE SEQUENCE</scope>
    <source>
        <strain evidence="1">2697</strain>
    </source>
</reference>
<comment type="caution">
    <text evidence="1">The sequence shown here is derived from an EMBL/GenBank/DDBJ whole genome shotgun (WGS) entry which is preliminary data.</text>
</comment>
<organism evidence="1 2">
    <name type="scientific">Pedobacter africanus</name>
    <dbReference type="NCBI Taxonomy" id="151894"/>
    <lineage>
        <taxon>Bacteria</taxon>
        <taxon>Pseudomonadati</taxon>
        <taxon>Bacteroidota</taxon>
        <taxon>Sphingobacteriia</taxon>
        <taxon>Sphingobacteriales</taxon>
        <taxon>Sphingobacteriaceae</taxon>
        <taxon>Pedobacter</taxon>
    </lineage>
</organism>
<accession>A0ACC6KTI3</accession>
<dbReference type="EMBL" id="JAVDTF010000001">
    <property type="protein sequence ID" value="MDR6782459.1"/>
    <property type="molecule type" value="Genomic_DNA"/>
</dbReference>
<evidence type="ECO:0000313" key="1">
    <source>
        <dbReference type="EMBL" id="MDR6782459.1"/>
    </source>
</evidence>
<gene>
    <name evidence="1" type="ORF">J2X78_001011</name>
</gene>
<name>A0ACC6KTI3_9SPHI</name>
<sequence length="192" mass="21136">MKNKSLFISLPILVLLYISCNKISENVERDIIFKDSVFFDIPVLSSITDPYTLPDLQSAVSIGDQINNQVKGFTTDHIKQIKITSLNMLLGITEKDKNGRDSIDTQNNFGNLETVKWEITNGADTNLVGSASVSSTGVLSTLAIPLSIPPEILKPYLIGDTKKYRVIVKAKKATSKPMKVKTMAIYTVTLAK</sequence>
<proteinExistence type="predicted"/>
<evidence type="ECO:0000313" key="2">
    <source>
        <dbReference type="Proteomes" id="UP001246858"/>
    </source>
</evidence>